<evidence type="ECO:0000313" key="1">
    <source>
        <dbReference type="EMBL" id="CAG6792546.1"/>
    </source>
</evidence>
<accession>A0A8D9C2U6</accession>
<dbReference type="EMBL" id="HBUF01682281">
    <property type="protein sequence ID" value="CAG6792546.1"/>
    <property type="molecule type" value="Transcribed_RNA"/>
</dbReference>
<reference evidence="1" key="1">
    <citation type="submission" date="2021-05" db="EMBL/GenBank/DDBJ databases">
        <authorList>
            <person name="Alioto T."/>
            <person name="Alioto T."/>
            <person name="Gomez Garrido J."/>
        </authorList>
    </citation>
    <scope>NUCLEOTIDE SEQUENCE</scope>
</reference>
<protein>
    <submittedName>
        <fullName evidence="1">Uncharacterized protein</fullName>
    </submittedName>
</protein>
<dbReference type="AlphaFoldDB" id="A0A8D9C2U6"/>
<name>A0A8D9C2U6_9HEMI</name>
<proteinExistence type="predicted"/>
<organism evidence="1">
    <name type="scientific">Cacopsylla melanoneura</name>
    <dbReference type="NCBI Taxonomy" id="428564"/>
    <lineage>
        <taxon>Eukaryota</taxon>
        <taxon>Metazoa</taxon>
        <taxon>Ecdysozoa</taxon>
        <taxon>Arthropoda</taxon>
        <taxon>Hexapoda</taxon>
        <taxon>Insecta</taxon>
        <taxon>Pterygota</taxon>
        <taxon>Neoptera</taxon>
        <taxon>Paraneoptera</taxon>
        <taxon>Hemiptera</taxon>
        <taxon>Sternorrhyncha</taxon>
        <taxon>Psylloidea</taxon>
        <taxon>Psyllidae</taxon>
        <taxon>Psyllinae</taxon>
        <taxon>Cacopsylla</taxon>
    </lineage>
</organism>
<sequence>MLLNCSFSLSPVSLLLPLSSSISPSFSLFDRSALFRENSGGDVGRGWEKFAQRSVPYLCHVLGTPWTIACGQSASRHTSCHYCSPLPALEITKAIPSTSLSLLVSFLSHTPHFMLPSLSA</sequence>